<organism evidence="9 10">
    <name type="scientific">Achromobacter spanius</name>
    <dbReference type="NCBI Taxonomy" id="217203"/>
    <lineage>
        <taxon>Bacteria</taxon>
        <taxon>Pseudomonadati</taxon>
        <taxon>Pseudomonadota</taxon>
        <taxon>Betaproteobacteria</taxon>
        <taxon>Burkholderiales</taxon>
        <taxon>Alcaligenaceae</taxon>
        <taxon>Achromobacter</taxon>
    </lineage>
</organism>
<keyword evidence="4 9" id="KW-0808">Transferase</keyword>
<evidence type="ECO:0000256" key="2">
    <source>
        <dbReference type="ARBA" id="ARBA00022475"/>
    </source>
</evidence>
<dbReference type="InterPro" id="IPR014548">
    <property type="entry name" value="Ac_Trasf"/>
</dbReference>
<name>A0ABY8GVG5_9BURK</name>
<evidence type="ECO:0000256" key="5">
    <source>
        <dbReference type="ARBA" id="ARBA00023136"/>
    </source>
</evidence>
<dbReference type="PANTHER" id="PTHR30606">
    <property type="entry name" value="LIPID A BIOSYNTHESIS LAUROYL ACYLTRANSFERASE"/>
    <property type="match status" value="1"/>
</dbReference>
<dbReference type="RefSeq" id="WP_268078697.1">
    <property type="nucleotide sequence ID" value="NZ_CP106885.1"/>
</dbReference>
<dbReference type="PANTHER" id="PTHR30606:SF9">
    <property type="entry name" value="LIPID A BIOSYNTHESIS LAUROYLTRANSFERASE"/>
    <property type="match status" value="1"/>
</dbReference>
<keyword evidence="5 8" id="KW-0472">Membrane</keyword>
<dbReference type="CDD" id="cd07984">
    <property type="entry name" value="LPLAT_LABLAT-like"/>
    <property type="match status" value="1"/>
</dbReference>
<dbReference type="GO" id="GO:0016740">
    <property type="term" value="F:transferase activity"/>
    <property type="evidence" value="ECO:0007669"/>
    <property type="project" value="UniProtKB-KW"/>
</dbReference>
<dbReference type="Proteomes" id="UP001214170">
    <property type="component" value="Chromosome"/>
</dbReference>
<evidence type="ECO:0000256" key="4">
    <source>
        <dbReference type="ARBA" id="ARBA00022679"/>
    </source>
</evidence>
<sequence length="320" mass="36132">MNATDPHWAHQAERGSPALMRLTAWAARTLGRRVVAPVVWLVVLYFYAFGGRARRAIAQYQQRLSQTAPLRQERQPPSQHPSRTAPLPRTLPVYRQYLAFADAMLDKLDVWQGKITMSHLDISDPDGLHAQMGVGRGQILVGSHLGNLEVCRALAEQSGLLRLNVLVHSKHAVHFNRLLGEAGGGLRMIQVSELDAPVMLDLAQRLERGEWLAIAGDRVPLQGDRTTLVDFLGARAPLPQGPWLLAGLLRCPVNVLFCTRHGARYRVAMERLSDGIEWTRATRQERIAHWAQRYADRLAAHCRQAPLQWFNFYPFWKDDA</sequence>
<feature type="compositionally biased region" description="Polar residues" evidence="7">
    <location>
        <begin position="67"/>
        <end position="82"/>
    </location>
</feature>
<evidence type="ECO:0000313" key="9">
    <source>
        <dbReference type="EMBL" id="WFP08529.1"/>
    </source>
</evidence>
<evidence type="ECO:0000313" key="10">
    <source>
        <dbReference type="Proteomes" id="UP001214170"/>
    </source>
</evidence>
<evidence type="ECO:0000256" key="3">
    <source>
        <dbReference type="ARBA" id="ARBA00022519"/>
    </source>
</evidence>
<accession>A0ABY8GVG5</accession>
<dbReference type="EMBL" id="CP121261">
    <property type="protein sequence ID" value="WFP08529.1"/>
    <property type="molecule type" value="Genomic_DNA"/>
</dbReference>
<keyword evidence="3" id="KW-0997">Cell inner membrane</keyword>
<keyword evidence="8" id="KW-1133">Transmembrane helix</keyword>
<keyword evidence="8" id="KW-0812">Transmembrane</keyword>
<evidence type="ECO:0000256" key="1">
    <source>
        <dbReference type="ARBA" id="ARBA00004533"/>
    </source>
</evidence>
<evidence type="ECO:0000256" key="7">
    <source>
        <dbReference type="SAM" id="MobiDB-lite"/>
    </source>
</evidence>
<dbReference type="InterPro" id="IPR004960">
    <property type="entry name" value="LipA_acyltrans"/>
</dbReference>
<feature type="transmembrane region" description="Helical" evidence="8">
    <location>
        <begin position="30"/>
        <end position="49"/>
    </location>
</feature>
<evidence type="ECO:0000256" key="8">
    <source>
        <dbReference type="SAM" id="Phobius"/>
    </source>
</evidence>
<dbReference type="PIRSF" id="PIRSF028561">
    <property type="entry name" value="Ac_Trasf"/>
    <property type="match status" value="1"/>
</dbReference>
<evidence type="ECO:0000256" key="6">
    <source>
        <dbReference type="ARBA" id="ARBA00023315"/>
    </source>
</evidence>
<reference evidence="9 10" key="1">
    <citation type="submission" date="2023-03" db="EMBL/GenBank/DDBJ databases">
        <title>Achromobacter spanius LIG8.</title>
        <authorList>
            <person name="Shrestha S."/>
        </authorList>
    </citation>
    <scope>NUCLEOTIDE SEQUENCE [LARGE SCALE GENOMIC DNA]</scope>
    <source>
        <strain evidence="9 10">LIG8</strain>
    </source>
</reference>
<keyword evidence="10" id="KW-1185">Reference proteome</keyword>
<feature type="region of interest" description="Disordered" evidence="7">
    <location>
        <begin position="67"/>
        <end position="87"/>
    </location>
</feature>
<comment type="subcellular location">
    <subcellularLocation>
        <location evidence="1">Cell inner membrane</location>
    </subcellularLocation>
</comment>
<protein>
    <submittedName>
        <fullName evidence="9">Glycosyl transferase</fullName>
    </submittedName>
</protein>
<dbReference type="Pfam" id="PF03279">
    <property type="entry name" value="Lip_A_acyltrans"/>
    <property type="match status" value="1"/>
</dbReference>
<gene>
    <name evidence="9" type="ORF">P8T11_01255</name>
</gene>
<keyword evidence="2" id="KW-1003">Cell membrane</keyword>
<keyword evidence="6" id="KW-0012">Acyltransferase</keyword>
<proteinExistence type="predicted"/>